<protein>
    <recommendedName>
        <fullName evidence="8">Cardiolipin synthase N-terminal domain-containing protein</fullName>
    </recommendedName>
</protein>
<comment type="subcellular location">
    <subcellularLocation>
        <location evidence="1">Cell membrane</location>
        <topology evidence="1">Multi-pass membrane protein</topology>
    </subcellularLocation>
</comment>
<dbReference type="GO" id="GO:0005886">
    <property type="term" value="C:plasma membrane"/>
    <property type="evidence" value="ECO:0007669"/>
    <property type="project" value="UniProtKB-SubCell"/>
</dbReference>
<evidence type="ECO:0000256" key="6">
    <source>
        <dbReference type="SAM" id="MobiDB-lite"/>
    </source>
</evidence>
<dbReference type="KEGG" id="aum:AURMO_01650"/>
<keyword evidence="10" id="KW-1185">Reference proteome</keyword>
<evidence type="ECO:0000256" key="4">
    <source>
        <dbReference type="ARBA" id="ARBA00022989"/>
    </source>
</evidence>
<dbReference type="InterPro" id="IPR027379">
    <property type="entry name" value="CLS_N"/>
</dbReference>
<keyword evidence="2" id="KW-1003">Cell membrane</keyword>
<organism evidence="9 10">
    <name type="scientific">Aurantimicrobium photophilum</name>
    <dbReference type="NCBI Taxonomy" id="1987356"/>
    <lineage>
        <taxon>Bacteria</taxon>
        <taxon>Bacillati</taxon>
        <taxon>Actinomycetota</taxon>
        <taxon>Actinomycetes</taxon>
        <taxon>Micrococcales</taxon>
        <taxon>Microbacteriaceae</taxon>
        <taxon>Aurantimicrobium</taxon>
    </lineage>
</organism>
<feature type="region of interest" description="Disordered" evidence="6">
    <location>
        <begin position="61"/>
        <end position="95"/>
    </location>
</feature>
<sequence>MTRLIIVLAAVAVALMVFCLVDAILIDRFRVRGVPKGLWIVLILILPIVGSILWLTVGRGRKNGPGSKRGSVAPDDDIDFLRGLNTDPPGDGPRG</sequence>
<dbReference type="EMBL" id="CP023994">
    <property type="protein sequence ID" value="AWR22233.1"/>
    <property type="molecule type" value="Genomic_DNA"/>
</dbReference>
<dbReference type="AlphaFoldDB" id="A0A2Z3S5K7"/>
<evidence type="ECO:0000313" key="9">
    <source>
        <dbReference type="EMBL" id="AWR22233.1"/>
    </source>
</evidence>
<dbReference type="RefSeq" id="WP_110234684.1">
    <property type="nucleotide sequence ID" value="NZ_CP023994.1"/>
</dbReference>
<evidence type="ECO:0000256" key="5">
    <source>
        <dbReference type="ARBA" id="ARBA00023136"/>
    </source>
</evidence>
<evidence type="ECO:0000256" key="1">
    <source>
        <dbReference type="ARBA" id="ARBA00004651"/>
    </source>
</evidence>
<dbReference type="OrthoDB" id="3298527at2"/>
<dbReference type="Pfam" id="PF13396">
    <property type="entry name" value="PLDc_N"/>
    <property type="match status" value="1"/>
</dbReference>
<feature type="domain" description="Cardiolipin synthase N-terminal" evidence="8">
    <location>
        <begin position="14"/>
        <end position="59"/>
    </location>
</feature>
<evidence type="ECO:0000256" key="3">
    <source>
        <dbReference type="ARBA" id="ARBA00022692"/>
    </source>
</evidence>
<evidence type="ECO:0000259" key="8">
    <source>
        <dbReference type="Pfam" id="PF13396"/>
    </source>
</evidence>
<proteinExistence type="predicted"/>
<dbReference type="Proteomes" id="UP000246894">
    <property type="component" value="Chromosome"/>
</dbReference>
<keyword evidence="3 7" id="KW-0812">Transmembrane</keyword>
<reference evidence="9 10" key="1">
    <citation type="submission" date="2017-10" db="EMBL/GenBank/DDBJ databases">
        <title>Genome of an Actinobacterium that displays light-enhanced growth.</title>
        <authorList>
            <person name="Maresca J.A."/>
            <person name="Hempel P."/>
            <person name="Shevchenko O."/>
            <person name="Miller K.J."/>
            <person name="Hahn M.W."/>
        </authorList>
    </citation>
    <scope>NUCLEOTIDE SEQUENCE [LARGE SCALE GENOMIC DNA]</scope>
    <source>
        <strain evidence="9 10">MWH-Mo1</strain>
    </source>
</reference>
<feature type="transmembrane region" description="Helical" evidence="7">
    <location>
        <begin position="39"/>
        <end position="57"/>
    </location>
</feature>
<keyword evidence="4 7" id="KW-1133">Transmembrane helix</keyword>
<evidence type="ECO:0000256" key="2">
    <source>
        <dbReference type="ARBA" id="ARBA00022475"/>
    </source>
</evidence>
<keyword evidence="5 7" id="KW-0472">Membrane</keyword>
<name>A0A2Z3S5K7_9MICO</name>
<gene>
    <name evidence="9" type="ORF">AURMO_01650</name>
</gene>
<evidence type="ECO:0000256" key="7">
    <source>
        <dbReference type="SAM" id="Phobius"/>
    </source>
</evidence>
<accession>A0A2Z3S5K7</accession>
<evidence type="ECO:0000313" key="10">
    <source>
        <dbReference type="Proteomes" id="UP000246894"/>
    </source>
</evidence>